<dbReference type="Pfam" id="PF13299">
    <property type="entry name" value="CPSF100_C"/>
    <property type="match status" value="1"/>
</dbReference>
<dbReference type="InterPro" id="IPR025069">
    <property type="entry name" value="Cpsf2_C"/>
</dbReference>
<reference evidence="10" key="1">
    <citation type="submission" date="2021-06" db="EMBL/GenBank/DDBJ databases">
        <authorList>
            <person name="Kallberg Y."/>
            <person name="Tangrot J."/>
            <person name="Rosling A."/>
        </authorList>
    </citation>
    <scope>NUCLEOTIDE SEQUENCE</scope>
    <source>
        <strain evidence="10">BR232B</strain>
    </source>
</reference>
<sequence>MIVVTAISGAQNEDALCYLVEFDNEVKILLDCGWNDQFNVEDLKHLRRVAKQVDCLLLSHPDLPHLGAFPYACTNFSLNCPVYATVPVVNMGRMCLHDIYLSKTNSMEFDVFGLENVDVAFEKITPLKYSQPMALGGKCKGITITAYAAGHTIGGTIWRIKKDTEDVVYAVDYNHKKERHLDGTVMHFNGEVLDALSRPSLMITDAYNSLVIHPPRKQRESDLFETIHSTLASSGSVLIPTDSSARVLELAYLLDQRFQNVNYPLILLTHMSYRTIQYAKSMLEWMSDAINRQFDSRENPFEFKSLRLCHRLKDLNQYPGPKVVLASNLSLETGYAKDLLLEWGTSKLNNVILVDRGPPNSLARRLYNEWIRMTTEQEKEGGRSMEEDIDIVIDEVNEGQKDGAKNGQLGGPKDGHQTGQMLATRQTVLLDYREKIQIHKRVPLEGSELVEYNLELQTRQQREAAQAALIARSKSIIEESDDDDASSDTSDDDEGMEELLYNQFDLYVRDATKSGGFFKQTQSYRMFPYVEKRKRFDDYGEILAPEMFEGGGRRSGSGGLGVENEGRDGKGEQEKEDPTMVQDFDVPTKYVNYEEEVHFRCQLRFVDLEGLNDGRALKTIVPQVQPRKLIIIHASPEATSDFAQSCFVIESMTRDIYTPAVGEVLNVSAAINFYRVKLTDALVSSLKFSRLDEYDLAYITGMIHLPPDSSVPVLDLVSPDESTGGHLPVFIGEIKLTELKRVLQAEGIIAEFKGEGVLVCNEKVAVRKSTNGQLVIEGSLSEDYYKIRDVIYGQHAIL</sequence>
<keyword evidence="4 6" id="KW-0694">RNA-binding</keyword>
<evidence type="ECO:0000313" key="11">
    <source>
        <dbReference type="Proteomes" id="UP000789739"/>
    </source>
</evidence>
<feature type="region of interest" description="Disordered" evidence="7">
    <location>
        <begin position="548"/>
        <end position="579"/>
    </location>
</feature>
<dbReference type="GO" id="GO:0003723">
    <property type="term" value="F:RNA binding"/>
    <property type="evidence" value="ECO:0007669"/>
    <property type="project" value="UniProtKB-KW"/>
</dbReference>
<evidence type="ECO:0000259" key="9">
    <source>
        <dbReference type="SMART" id="SM01027"/>
    </source>
</evidence>
<accession>A0A9N9FH12</accession>
<dbReference type="GO" id="GO:0005847">
    <property type="term" value="C:mRNA cleavage and polyadenylation specificity factor complex"/>
    <property type="evidence" value="ECO:0007669"/>
    <property type="project" value="InterPro"/>
</dbReference>
<evidence type="ECO:0000256" key="3">
    <source>
        <dbReference type="ARBA" id="ARBA00022664"/>
    </source>
</evidence>
<dbReference type="Proteomes" id="UP000789739">
    <property type="component" value="Unassembled WGS sequence"/>
</dbReference>
<evidence type="ECO:0000256" key="7">
    <source>
        <dbReference type="SAM" id="MobiDB-lite"/>
    </source>
</evidence>
<comment type="subcellular location">
    <subcellularLocation>
        <location evidence="1 6">Nucleus</location>
    </subcellularLocation>
</comment>
<comment type="caution">
    <text evidence="10">The sequence shown here is derived from an EMBL/GenBank/DDBJ whole genome shotgun (WGS) entry which is preliminary data.</text>
</comment>
<dbReference type="Pfam" id="PF07521">
    <property type="entry name" value="RMMBL"/>
    <property type="match status" value="1"/>
</dbReference>
<dbReference type="PANTHER" id="PTHR45922:SF1">
    <property type="entry name" value="CLEAVAGE AND POLYADENYLATION SPECIFICITY FACTOR SUBUNIT 2"/>
    <property type="match status" value="1"/>
</dbReference>
<keyword evidence="5 6" id="KW-0539">Nucleus</keyword>
<dbReference type="InterPro" id="IPR036866">
    <property type="entry name" value="RibonucZ/Hydroxyglut_hydro"/>
</dbReference>
<feature type="compositionally biased region" description="Gly residues" evidence="7">
    <location>
        <begin position="549"/>
        <end position="561"/>
    </location>
</feature>
<organism evidence="10 11">
    <name type="scientific">Paraglomus brasilianum</name>
    <dbReference type="NCBI Taxonomy" id="144538"/>
    <lineage>
        <taxon>Eukaryota</taxon>
        <taxon>Fungi</taxon>
        <taxon>Fungi incertae sedis</taxon>
        <taxon>Mucoromycota</taxon>
        <taxon>Glomeromycotina</taxon>
        <taxon>Glomeromycetes</taxon>
        <taxon>Paraglomerales</taxon>
        <taxon>Paraglomeraceae</taxon>
        <taxon>Paraglomus</taxon>
    </lineage>
</organism>
<dbReference type="FunFam" id="3.60.15.10:FF:000008">
    <property type="entry name" value="Cleavage and polyadenylation specificity factor subunit 2"/>
    <property type="match status" value="1"/>
</dbReference>
<dbReference type="OrthoDB" id="64353at2759"/>
<dbReference type="InterPro" id="IPR011108">
    <property type="entry name" value="RMMBL"/>
</dbReference>
<dbReference type="Pfam" id="PF10996">
    <property type="entry name" value="Beta-Casp"/>
    <property type="match status" value="1"/>
</dbReference>
<dbReference type="AlphaFoldDB" id="A0A9N9FH12"/>
<comment type="similarity">
    <text evidence="2 6">Belongs to the metallo-beta-lactamase superfamily. RNA-metabolizing metallo-beta-lactamase-like family. CPSF2/YSH1 subfamily.</text>
</comment>
<evidence type="ECO:0000259" key="8">
    <source>
        <dbReference type="SMART" id="SM00849"/>
    </source>
</evidence>
<gene>
    <name evidence="10" type="ORF">PBRASI_LOCUS4325</name>
</gene>
<feature type="domain" description="Metallo-beta-lactamase" evidence="8">
    <location>
        <begin position="14"/>
        <end position="227"/>
    </location>
</feature>
<feature type="domain" description="Beta-Casp" evidence="9">
    <location>
        <begin position="247"/>
        <end position="366"/>
    </location>
</feature>
<evidence type="ECO:0000256" key="2">
    <source>
        <dbReference type="ARBA" id="ARBA00010624"/>
    </source>
</evidence>
<evidence type="ECO:0000256" key="6">
    <source>
        <dbReference type="RuleBase" id="RU365006"/>
    </source>
</evidence>
<dbReference type="InterPro" id="IPR035639">
    <property type="entry name" value="CPSF2_MBL"/>
</dbReference>
<evidence type="ECO:0000256" key="1">
    <source>
        <dbReference type="ARBA" id="ARBA00004123"/>
    </source>
</evidence>
<dbReference type="EMBL" id="CAJVPI010000441">
    <property type="protein sequence ID" value="CAG8535512.1"/>
    <property type="molecule type" value="Genomic_DNA"/>
</dbReference>
<evidence type="ECO:0000256" key="4">
    <source>
        <dbReference type="ARBA" id="ARBA00022884"/>
    </source>
</evidence>
<dbReference type="Pfam" id="PF16661">
    <property type="entry name" value="Lactamase_B_6"/>
    <property type="match status" value="1"/>
</dbReference>
<dbReference type="Gene3D" id="3.60.15.10">
    <property type="entry name" value="Ribonuclease Z/Hydroxyacylglutathione hydrolase-like"/>
    <property type="match status" value="1"/>
</dbReference>
<protein>
    <recommendedName>
        <fullName evidence="6">Cleavage and polyadenylation specificity factor subunit 2</fullName>
    </recommendedName>
    <alternativeName>
        <fullName evidence="6">Cleavage and polyadenylation specificity factor 100 kDa subunit</fullName>
    </alternativeName>
</protein>
<dbReference type="SUPFAM" id="SSF56281">
    <property type="entry name" value="Metallo-hydrolase/oxidoreductase"/>
    <property type="match status" value="1"/>
</dbReference>
<dbReference type="InterPro" id="IPR027075">
    <property type="entry name" value="CPSF2"/>
</dbReference>
<proteinExistence type="inferred from homology"/>
<keyword evidence="3 6" id="KW-0507">mRNA processing</keyword>
<dbReference type="InterPro" id="IPR001279">
    <property type="entry name" value="Metallo-B-lactamas"/>
</dbReference>
<evidence type="ECO:0000313" key="10">
    <source>
        <dbReference type="EMBL" id="CAG8535512.1"/>
    </source>
</evidence>
<name>A0A9N9FH12_9GLOM</name>
<keyword evidence="11" id="KW-1185">Reference proteome</keyword>
<dbReference type="CDD" id="cd16293">
    <property type="entry name" value="CPSF2-like_MBL-fold"/>
    <property type="match status" value="1"/>
</dbReference>
<dbReference type="SMART" id="SM01027">
    <property type="entry name" value="Beta-Casp"/>
    <property type="match status" value="1"/>
</dbReference>
<dbReference type="SMART" id="SM00849">
    <property type="entry name" value="Lactamase_B"/>
    <property type="match status" value="1"/>
</dbReference>
<dbReference type="PANTHER" id="PTHR45922">
    <property type="entry name" value="CLEAVAGE AND POLYADENYLATION SPECIFICITY FACTOR SUBUNIT 2"/>
    <property type="match status" value="1"/>
</dbReference>
<feature type="compositionally biased region" description="Basic and acidic residues" evidence="7">
    <location>
        <begin position="564"/>
        <end position="578"/>
    </location>
</feature>
<evidence type="ECO:0000256" key="5">
    <source>
        <dbReference type="ARBA" id="ARBA00023242"/>
    </source>
</evidence>
<dbReference type="InterPro" id="IPR022712">
    <property type="entry name" value="Beta_Casp"/>
</dbReference>
<dbReference type="GO" id="GO:0006398">
    <property type="term" value="P:mRNA 3'-end processing by stem-loop binding and cleavage"/>
    <property type="evidence" value="ECO:0007669"/>
    <property type="project" value="InterPro"/>
</dbReference>